<dbReference type="GO" id="GO:0032993">
    <property type="term" value="C:protein-DNA complex"/>
    <property type="evidence" value="ECO:0007669"/>
    <property type="project" value="TreeGrafter"/>
</dbReference>
<dbReference type="GO" id="GO:0005829">
    <property type="term" value="C:cytosol"/>
    <property type="evidence" value="ECO:0007669"/>
    <property type="project" value="TreeGrafter"/>
</dbReference>
<dbReference type="Pfam" id="PF00072">
    <property type="entry name" value="Response_reg"/>
    <property type="match status" value="1"/>
</dbReference>
<feature type="modified residue" description="4-aspartylphosphate" evidence="6">
    <location>
        <position position="71"/>
    </location>
</feature>
<keyword evidence="5" id="KW-0804">Transcription</keyword>
<dbReference type="EMBL" id="JAZIBG010000024">
    <property type="protein sequence ID" value="MEF7614324.1"/>
    <property type="molecule type" value="Genomic_DNA"/>
</dbReference>
<accession>A0AAW9QF81</accession>
<reference evidence="8 9" key="1">
    <citation type="submission" date="2024-02" db="EMBL/GenBank/DDBJ databases">
        <title>Genome sequence of Aquincola sp. MAHUQ-54.</title>
        <authorList>
            <person name="Huq M.A."/>
        </authorList>
    </citation>
    <scope>NUCLEOTIDE SEQUENCE [LARGE SCALE GENOMIC DNA]</scope>
    <source>
        <strain evidence="8 9">MAHUQ-54</strain>
    </source>
</reference>
<sequence>MAASPELSSDAQAAASGLCGKVLYIEDAETSMAVVEGMMRHFPGVELLQATTGRQGVEMVRRERPDLVLLDMHLPDIPGLEVVRILNQDIADHGLRVTILTGDKLSMDIIKAMSLGAFEYWVKPVELRVLASGLRRALGGRGADPSRRLQTRGLHAR</sequence>
<name>A0AAW9QF81_9BURK</name>
<dbReference type="InterPro" id="IPR011006">
    <property type="entry name" value="CheY-like_superfamily"/>
</dbReference>
<evidence type="ECO:0000313" key="8">
    <source>
        <dbReference type="EMBL" id="MEF7614324.1"/>
    </source>
</evidence>
<keyword evidence="2" id="KW-0902">Two-component regulatory system</keyword>
<keyword evidence="4" id="KW-0238">DNA-binding</keyword>
<dbReference type="PANTHER" id="PTHR48111">
    <property type="entry name" value="REGULATOR OF RPOS"/>
    <property type="match status" value="1"/>
</dbReference>
<dbReference type="Gene3D" id="3.40.50.2300">
    <property type="match status" value="1"/>
</dbReference>
<organism evidence="8 9">
    <name type="scientific">Aquincola agrisoli</name>
    <dbReference type="NCBI Taxonomy" id="3119538"/>
    <lineage>
        <taxon>Bacteria</taxon>
        <taxon>Pseudomonadati</taxon>
        <taxon>Pseudomonadota</taxon>
        <taxon>Betaproteobacteria</taxon>
        <taxon>Burkholderiales</taxon>
        <taxon>Sphaerotilaceae</taxon>
        <taxon>Aquincola</taxon>
    </lineage>
</organism>
<dbReference type="SMART" id="SM00448">
    <property type="entry name" value="REC"/>
    <property type="match status" value="1"/>
</dbReference>
<evidence type="ECO:0000256" key="6">
    <source>
        <dbReference type="PROSITE-ProRule" id="PRU00169"/>
    </source>
</evidence>
<keyword evidence="9" id="KW-1185">Reference proteome</keyword>
<dbReference type="InterPro" id="IPR001789">
    <property type="entry name" value="Sig_transdc_resp-reg_receiver"/>
</dbReference>
<keyword evidence="3" id="KW-0805">Transcription regulation</keyword>
<dbReference type="RefSeq" id="WP_332289295.1">
    <property type="nucleotide sequence ID" value="NZ_JAZIBG010000024.1"/>
</dbReference>
<dbReference type="Proteomes" id="UP001336250">
    <property type="component" value="Unassembled WGS sequence"/>
</dbReference>
<dbReference type="GO" id="GO:0000976">
    <property type="term" value="F:transcription cis-regulatory region binding"/>
    <property type="evidence" value="ECO:0007669"/>
    <property type="project" value="TreeGrafter"/>
</dbReference>
<keyword evidence="1 6" id="KW-0597">Phosphoprotein</keyword>
<proteinExistence type="predicted"/>
<feature type="domain" description="Response regulatory" evidence="7">
    <location>
        <begin position="21"/>
        <end position="138"/>
    </location>
</feature>
<evidence type="ECO:0000313" key="9">
    <source>
        <dbReference type="Proteomes" id="UP001336250"/>
    </source>
</evidence>
<evidence type="ECO:0000256" key="5">
    <source>
        <dbReference type="ARBA" id="ARBA00023163"/>
    </source>
</evidence>
<dbReference type="PANTHER" id="PTHR48111:SF1">
    <property type="entry name" value="TWO-COMPONENT RESPONSE REGULATOR ORR33"/>
    <property type="match status" value="1"/>
</dbReference>
<dbReference type="GO" id="GO:0006355">
    <property type="term" value="P:regulation of DNA-templated transcription"/>
    <property type="evidence" value="ECO:0007669"/>
    <property type="project" value="TreeGrafter"/>
</dbReference>
<comment type="caution">
    <text evidence="8">The sequence shown here is derived from an EMBL/GenBank/DDBJ whole genome shotgun (WGS) entry which is preliminary data.</text>
</comment>
<gene>
    <name evidence="8" type="ORF">V4F39_10425</name>
</gene>
<dbReference type="SUPFAM" id="SSF52172">
    <property type="entry name" value="CheY-like"/>
    <property type="match status" value="1"/>
</dbReference>
<protein>
    <submittedName>
        <fullName evidence="8">Response regulator</fullName>
    </submittedName>
</protein>
<dbReference type="GO" id="GO:0000156">
    <property type="term" value="F:phosphorelay response regulator activity"/>
    <property type="evidence" value="ECO:0007669"/>
    <property type="project" value="TreeGrafter"/>
</dbReference>
<dbReference type="PROSITE" id="PS50110">
    <property type="entry name" value="RESPONSE_REGULATORY"/>
    <property type="match status" value="1"/>
</dbReference>
<evidence type="ECO:0000256" key="4">
    <source>
        <dbReference type="ARBA" id="ARBA00023125"/>
    </source>
</evidence>
<evidence type="ECO:0000259" key="7">
    <source>
        <dbReference type="PROSITE" id="PS50110"/>
    </source>
</evidence>
<dbReference type="InterPro" id="IPR039420">
    <property type="entry name" value="WalR-like"/>
</dbReference>
<evidence type="ECO:0000256" key="2">
    <source>
        <dbReference type="ARBA" id="ARBA00023012"/>
    </source>
</evidence>
<evidence type="ECO:0000256" key="3">
    <source>
        <dbReference type="ARBA" id="ARBA00023015"/>
    </source>
</evidence>
<dbReference type="AlphaFoldDB" id="A0AAW9QF81"/>
<evidence type="ECO:0000256" key="1">
    <source>
        <dbReference type="ARBA" id="ARBA00022553"/>
    </source>
</evidence>